<proteinExistence type="predicted"/>
<dbReference type="RefSeq" id="WP_231145046.1">
    <property type="nucleotide sequence ID" value="NZ_CP088100.1"/>
</dbReference>
<accession>A0ABY3QZG0</accession>
<feature type="region of interest" description="Disordered" evidence="1">
    <location>
        <begin position="127"/>
        <end position="173"/>
    </location>
</feature>
<evidence type="ECO:0000256" key="1">
    <source>
        <dbReference type="SAM" id="MobiDB-lite"/>
    </source>
</evidence>
<reference evidence="2" key="1">
    <citation type="submission" date="2021-11" db="EMBL/GenBank/DDBJ databases">
        <title>Australian commercial rhizobial inoculants.</title>
        <authorList>
            <person name="Kohlmeier M.G."/>
            <person name="O'Hara G.W."/>
            <person name="Colombi E."/>
            <person name="Ramsay J.P."/>
            <person name="Terpolilli J."/>
        </authorList>
    </citation>
    <scope>NUCLEOTIDE SEQUENCE</scope>
    <source>
        <strain evidence="2">CC829</strain>
    </source>
</reference>
<organism evidence="2 3">
    <name type="scientific">Bradyrhizobium barranii</name>
    <dbReference type="NCBI Taxonomy" id="2992140"/>
    <lineage>
        <taxon>Bacteria</taxon>
        <taxon>Pseudomonadati</taxon>
        <taxon>Pseudomonadota</taxon>
        <taxon>Alphaproteobacteria</taxon>
        <taxon>Hyphomicrobiales</taxon>
        <taxon>Nitrobacteraceae</taxon>
        <taxon>Bradyrhizobium</taxon>
    </lineage>
</organism>
<feature type="compositionally biased region" description="Basic residues" evidence="1">
    <location>
        <begin position="150"/>
        <end position="160"/>
    </location>
</feature>
<evidence type="ECO:0000313" key="2">
    <source>
        <dbReference type="EMBL" id="UFW91033.1"/>
    </source>
</evidence>
<dbReference type="Proteomes" id="UP001430990">
    <property type="component" value="Chromosome"/>
</dbReference>
<protein>
    <submittedName>
        <fullName evidence="2">Uncharacterized protein</fullName>
    </submittedName>
</protein>
<name>A0ABY3QZG0_9BRAD</name>
<dbReference type="EMBL" id="CP088100">
    <property type="protein sequence ID" value="UFW91033.1"/>
    <property type="molecule type" value="Genomic_DNA"/>
</dbReference>
<sequence>MKFDLRRPCDNCPFRSDIRFPLEVERVEEIVEAITERDLTFACHKTTRFDPETGEHILGNPKEQHCAGTLIMLEKMERPNQLMRIAERCGNYDRTKLDMNYVPVYDDGDDMISGGAWVRGRMRVQTTTMQRTAERDRQTALKEANPPPLRKSRPAPRPKSRWPQPARAIAHSK</sequence>
<gene>
    <name evidence="2" type="ORF">BjapCC829_21840</name>
</gene>
<evidence type="ECO:0000313" key="3">
    <source>
        <dbReference type="Proteomes" id="UP001430990"/>
    </source>
</evidence>
<keyword evidence="3" id="KW-1185">Reference proteome</keyword>